<dbReference type="Gene3D" id="3.40.50.2020">
    <property type="match status" value="2"/>
</dbReference>
<keyword evidence="15" id="KW-1185">Reference proteome</keyword>
<evidence type="ECO:0000256" key="7">
    <source>
        <dbReference type="ARBA" id="ARBA00022840"/>
    </source>
</evidence>
<dbReference type="InterPro" id="IPR029099">
    <property type="entry name" value="Pribosyltran_N"/>
</dbReference>
<dbReference type="GO" id="GO:0002189">
    <property type="term" value="C:ribose phosphate diphosphokinase complex"/>
    <property type="evidence" value="ECO:0007669"/>
    <property type="project" value="TreeGrafter"/>
</dbReference>
<reference evidence="14 15" key="1">
    <citation type="journal article" date="2016" name="Int. J. Syst. Evol. Microbiol.">
        <title>Caldimicrobium thiodismutans sp. nov., a sulfur-disproportionating bacterium isolated from a hot spring, and emended description of the genus Caldimicrobium.</title>
        <authorList>
            <person name="Kojima H."/>
            <person name="Umezawa K."/>
            <person name="Fukui M."/>
        </authorList>
    </citation>
    <scope>NUCLEOTIDE SEQUENCE [LARGE SCALE GENOMIC DNA]</scope>
    <source>
        <strain evidence="14 15">TF1</strain>
    </source>
</reference>
<reference evidence="15" key="2">
    <citation type="journal article" date="2016" name="Int. J. Syst. Evol. Microbiol.">
        <title>Caldimicrobium thiodismutans sp. nov., a sulfur-disproportionating bacterium isolated from a hot spring.</title>
        <authorList>
            <person name="Kojima H."/>
            <person name="Umezawa K."/>
            <person name="Fukui M."/>
        </authorList>
    </citation>
    <scope>NUCLEOTIDE SEQUENCE [LARGE SCALE GENOMIC DNA]</scope>
    <source>
        <strain evidence="15">TF1</strain>
    </source>
</reference>
<dbReference type="InterPro" id="IPR037515">
    <property type="entry name" value="Rib-P_diPkinase_bac"/>
</dbReference>
<evidence type="ECO:0000313" key="14">
    <source>
        <dbReference type="EMBL" id="BAU23212.1"/>
    </source>
</evidence>
<evidence type="ECO:0000256" key="5">
    <source>
        <dbReference type="ARBA" id="ARBA00022741"/>
    </source>
</evidence>
<keyword evidence="2 12" id="KW-0808">Transferase</keyword>
<keyword evidence="8 12" id="KW-0460">Magnesium</keyword>
<evidence type="ECO:0000313" key="15">
    <source>
        <dbReference type="Proteomes" id="UP000068196"/>
    </source>
</evidence>
<comment type="pathway">
    <text evidence="1 12">Metabolic intermediate biosynthesis; 5-phospho-alpha-D-ribose 1-diphosphate biosynthesis; 5-phospho-alpha-D-ribose 1-diphosphate from D-ribose 5-phosphate (route I): step 1/1.</text>
</comment>
<dbReference type="InterPro" id="IPR005946">
    <property type="entry name" value="Rib-P_diPkinase"/>
</dbReference>
<feature type="binding site" evidence="12">
    <location>
        <position position="132"/>
    </location>
    <ligand>
        <name>Mg(2+)</name>
        <dbReference type="ChEBI" id="CHEBI:18420"/>
    </ligand>
</feature>
<dbReference type="SUPFAM" id="SSF53271">
    <property type="entry name" value="PRTase-like"/>
    <property type="match status" value="1"/>
</dbReference>
<gene>
    <name evidence="12" type="primary">prs</name>
    <name evidence="14" type="ORF">THC_0823</name>
</gene>
<dbReference type="HAMAP" id="MF_00583_B">
    <property type="entry name" value="RibP_PPkinase_B"/>
    <property type="match status" value="1"/>
</dbReference>
<dbReference type="STRING" id="1653476.THC_0823"/>
<feature type="domain" description="Ribose-phosphate pyrophosphokinase N-terminal" evidence="13">
    <location>
        <begin position="6"/>
        <end position="122"/>
    </location>
</feature>
<keyword evidence="5 12" id="KW-0547">Nucleotide-binding</keyword>
<evidence type="ECO:0000256" key="2">
    <source>
        <dbReference type="ARBA" id="ARBA00022679"/>
    </source>
</evidence>
<evidence type="ECO:0000256" key="8">
    <source>
        <dbReference type="ARBA" id="ARBA00022842"/>
    </source>
</evidence>
<keyword evidence="4 12" id="KW-0545">Nucleotide biosynthesis</keyword>
<dbReference type="Proteomes" id="UP000068196">
    <property type="component" value="Chromosome"/>
</dbReference>
<dbReference type="EMBL" id="AP014945">
    <property type="protein sequence ID" value="BAU23212.1"/>
    <property type="molecule type" value="Genomic_DNA"/>
</dbReference>
<dbReference type="NCBIfam" id="NF002320">
    <property type="entry name" value="PRK01259.1"/>
    <property type="match status" value="1"/>
</dbReference>
<comment type="catalytic activity">
    <reaction evidence="9 12">
        <text>D-ribose 5-phosphate + ATP = 5-phospho-alpha-D-ribose 1-diphosphate + AMP + H(+)</text>
        <dbReference type="Rhea" id="RHEA:15609"/>
        <dbReference type="ChEBI" id="CHEBI:15378"/>
        <dbReference type="ChEBI" id="CHEBI:30616"/>
        <dbReference type="ChEBI" id="CHEBI:58017"/>
        <dbReference type="ChEBI" id="CHEBI:78346"/>
        <dbReference type="ChEBI" id="CHEBI:456215"/>
        <dbReference type="EC" id="2.7.6.1"/>
    </reaction>
</comment>
<dbReference type="GO" id="GO:0009156">
    <property type="term" value="P:ribonucleoside monophosphate biosynthetic process"/>
    <property type="evidence" value="ECO:0007669"/>
    <property type="project" value="InterPro"/>
</dbReference>
<evidence type="ECO:0000256" key="9">
    <source>
        <dbReference type="ARBA" id="ARBA00049535"/>
    </source>
</evidence>
<dbReference type="NCBIfam" id="TIGR01251">
    <property type="entry name" value="ribP_PPkin"/>
    <property type="match status" value="1"/>
</dbReference>
<evidence type="ECO:0000256" key="6">
    <source>
        <dbReference type="ARBA" id="ARBA00022777"/>
    </source>
</evidence>
<accession>A0A0U5AGW0</accession>
<dbReference type="RefSeq" id="WP_068513713.1">
    <property type="nucleotide sequence ID" value="NZ_AP014945.1"/>
</dbReference>
<evidence type="ECO:0000259" key="13">
    <source>
        <dbReference type="Pfam" id="PF13793"/>
    </source>
</evidence>
<dbReference type="PANTHER" id="PTHR10210:SF41">
    <property type="entry name" value="RIBOSE-PHOSPHATE PYROPHOSPHOKINASE 1, CHLOROPLASTIC"/>
    <property type="match status" value="1"/>
</dbReference>
<dbReference type="EC" id="2.7.6.1" evidence="12"/>
<dbReference type="InterPro" id="IPR000842">
    <property type="entry name" value="PRib_PP_synth_CS"/>
</dbReference>
<dbReference type="GO" id="GO:0005737">
    <property type="term" value="C:cytoplasm"/>
    <property type="evidence" value="ECO:0007669"/>
    <property type="project" value="UniProtKB-SubCell"/>
</dbReference>
<keyword evidence="3 12" id="KW-0479">Metal-binding</keyword>
<dbReference type="GO" id="GO:0005524">
    <property type="term" value="F:ATP binding"/>
    <property type="evidence" value="ECO:0007669"/>
    <property type="project" value="UniProtKB-KW"/>
</dbReference>
<sequence length="315" mass="34856">MFVNHLKIFSGSANRELSEKICRYLATPLGHSTLKRFSDGELFVEIDENVRGADVFIVQPTCTPVNENLMELLIMIDAARRASARRITAVIPYYGYARQDRKTAPRTPISAKLVANLIVVAGARRVLTMDLHAGQIQGFFDIPVDHLYALPVFLQYIKEHFKGNEIVIVSPDAGGVERAREYAKRLESTMAIVDKRRPRPNESEVMSIIGDVRDKIAVIIDDMVDTAGTICKAAEAILDRGAREVYAIATHPVLSGKALERIAASPLKALIVSDTIPLREEAKVLDKIKVLSVANLLGEAIRRIHTDDSISSLFI</sequence>
<comment type="function">
    <text evidence="10 12">Involved in the biosynthesis of the central metabolite phospho-alpha-D-ribosyl-1-pyrophosphate (PRPP) via the transfer of pyrophosphoryl group from ATP to 1-hydroxyl of ribose-5-phosphate (Rib-5-P).</text>
</comment>
<dbReference type="GO" id="GO:0006164">
    <property type="term" value="P:purine nucleotide biosynthetic process"/>
    <property type="evidence" value="ECO:0007669"/>
    <property type="project" value="TreeGrafter"/>
</dbReference>
<evidence type="ECO:0000256" key="12">
    <source>
        <dbReference type="HAMAP-Rule" id="MF_00583"/>
    </source>
</evidence>
<comment type="cofactor">
    <cofactor evidence="12">
        <name>Mg(2+)</name>
        <dbReference type="ChEBI" id="CHEBI:18420"/>
    </cofactor>
    <text evidence="12">Binds 2 Mg(2+) ions per subunit.</text>
</comment>
<dbReference type="Pfam" id="PF13793">
    <property type="entry name" value="Pribosyltran_N"/>
    <property type="match status" value="1"/>
</dbReference>
<comment type="subcellular location">
    <subcellularLocation>
        <location evidence="12">Cytoplasm</location>
    </subcellularLocation>
</comment>
<protein>
    <recommendedName>
        <fullName evidence="12">Ribose-phosphate pyrophosphokinase</fullName>
        <shortName evidence="12">RPPK</shortName>
        <ecNumber evidence="12">2.7.6.1</ecNumber>
    </recommendedName>
    <alternativeName>
        <fullName evidence="12">5-phospho-D-ribosyl alpha-1-diphosphate synthase</fullName>
    </alternativeName>
    <alternativeName>
        <fullName evidence="12">Phosphoribosyl diphosphate synthase</fullName>
    </alternativeName>
    <alternativeName>
        <fullName evidence="12">Phosphoribosyl pyrophosphate synthase</fullName>
        <shortName evidence="12">P-Rib-PP synthase</shortName>
        <shortName evidence="12">PRPP synthase</shortName>
        <shortName evidence="12">PRPPase</shortName>
    </alternativeName>
</protein>
<organism evidence="14 15">
    <name type="scientific">Caldimicrobium thiodismutans</name>
    <dbReference type="NCBI Taxonomy" id="1653476"/>
    <lineage>
        <taxon>Bacteria</taxon>
        <taxon>Pseudomonadati</taxon>
        <taxon>Thermodesulfobacteriota</taxon>
        <taxon>Thermodesulfobacteria</taxon>
        <taxon>Thermodesulfobacteriales</taxon>
        <taxon>Thermodesulfobacteriaceae</taxon>
        <taxon>Caldimicrobium</taxon>
    </lineage>
</organism>
<feature type="binding site" evidence="12">
    <location>
        <begin position="39"/>
        <end position="41"/>
    </location>
    <ligand>
        <name>ATP</name>
        <dbReference type="ChEBI" id="CHEBI:30616"/>
    </ligand>
</feature>
<dbReference type="GO" id="GO:0000287">
    <property type="term" value="F:magnesium ion binding"/>
    <property type="evidence" value="ECO:0007669"/>
    <property type="project" value="UniProtKB-UniRule"/>
</dbReference>
<dbReference type="PANTHER" id="PTHR10210">
    <property type="entry name" value="RIBOSE-PHOSPHATE DIPHOSPHOKINASE FAMILY MEMBER"/>
    <property type="match status" value="1"/>
</dbReference>
<dbReference type="OrthoDB" id="9777067at2"/>
<dbReference type="InterPro" id="IPR000836">
    <property type="entry name" value="PRTase_dom"/>
</dbReference>
<dbReference type="GO" id="GO:0004749">
    <property type="term" value="F:ribose phosphate diphosphokinase activity"/>
    <property type="evidence" value="ECO:0007669"/>
    <property type="project" value="UniProtKB-UniRule"/>
</dbReference>
<evidence type="ECO:0000256" key="11">
    <source>
        <dbReference type="ARBA" id="ARBA00061444"/>
    </source>
</evidence>
<dbReference type="SMART" id="SM01400">
    <property type="entry name" value="Pribosyltran_N"/>
    <property type="match status" value="1"/>
</dbReference>
<name>A0A0U5AGW0_9BACT</name>
<feature type="active site" evidence="12">
    <location>
        <position position="195"/>
    </location>
</feature>
<feature type="binding site" evidence="12">
    <location>
        <position position="197"/>
    </location>
    <ligand>
        <name>D-ribose 5-phosphate</name>
        <dbReference type="ChEBI" id="CHEBI:78346"/>
    </ligand>
</feature>
<dbReference type="PROSITE" id="PS00114">
    <property type="entry name" value="PRPP_SYNTHASE"/>
    <property type="match status" value="1"/>
</dbReference>
<feature type="binding site" evidence="12">
    <location>
        <position position="221"/>
    </location>
    <ligand>
        <name>D-ribose 5-phosphate</name>
        <dbReference type="ChEBI" id="CHEBI:78346"/>
    </ligand>
</feature>
<dbReference type="GO" id="GO:0006015">
    <property type="term" value="P:5-phosphoribose 1-diphosphate biosynthetic process"/>
    <property type="evidence" value="ECO:0007669"/>
    <property type="project" value="UniProtKB-UniRule"/>
</dbReference>
<dbReference type="AlphaFoldDB" id="A0A0U5AGW0"/>
<evidence type="ECO:0000256" key="3">
    <source>
        <dbReference type="ARBA" id="ARBA00022723"/>
    </source>
</evidence>
<dbReference type="UniPathway" id="UPA00087">
    <property type="reaction ID" value="UER00172"/>
</dbReference>
<dbReference type="CDD" id="cd06223">
    <property type="entry name" value="PRTases_typeI"/>
    <property type="match status" value="1"/>
</dbReference>
<evidence type="ECO:0000256" key="4">
    <source>
        <dbReference type="ARBA" id="ARBA00022727"/>
    </source>
</evidence>
<evidence type="ECO:0000256" key="1">
    <source>
        <dbReference type="ARBA" id="ARBA00004996"/>
    </source>
</evidence>
<dbReference type="GO" id="GO:0016301">
    <property type="term" value="F:kinase activity"/>
    <property type="evidence" value="ECO:0007669"/>
    <property type="project" value="UniProtKB-KW"/>
</dbReference>
<dbReference type="KEGG" id="cthi:THC_0823"/>
<comment type="subunit">
    <text evidence="12">Homohexamer.</text>
</comment>
<comment type="similarity">
    <text evidence="11 12">Belongs to the ribose-phosphate pyrophosphokinase family. Class I subfamily.</text>
</comment>
<dbReference type="FunFam" id="3.40.50.2020:FF:000001">
    <property type="entry name" value="Ribose-phosphate pyrophosphokinase"/>
    <property type="match status" value="1"/>
</dbReference>
<dbReference type="PATRIC" id="fig|1653476.3.peg.854"/>
<evidence type="ECO:0000256" key="10">
    <source>
        <dbReference type="ARBA" id="ARBA00054914"/>
    </source>
</evidence>
<dbReference type="InterPro" id="IPR029057">
    <property type="entry name" value="PRTase-like"/>
</dbReference>
<keyword evidence="6 12" id="KW-0418">Kinase</keyword>
<feature type="binding site" evidence="12">
    <location>
        <position position="172"/>
    </location>
    <ligand>
        <name>Mg(2+)</name>
        <dbReference type="ChEBI" id="CHEBI:18420"/>
    </ligand>
</feature>
<dbReference type="Pfam" id="PF14572">
    <property type="entry name" value="Pribosyl_synth"/>
    <property type="match status" value="1"/>
</dbReference>
<feature type="binding site" evidence="12">
    <location>
        <begin position="225"/>
        <end position="229"/>
    </location>
    <ligand>
        <name>D-ribose 5-phosphate</name>
        <dbReference type="ChEBI" id="CHEBI:78346"/>
    </ligand>
</feature>
<feature type="binding site" evidence="12">
    <location>
        <begin position="98"/>
        <end position="99"/>
    </location>
    <ligand>
        <name>ATP</name>
        <dbReference type="ChEBI" id="CHEBI:30616"/>
    </ligand>
</feature>
<keyword evidence="7 12" id="KW-0067">ATP-binding</keyword>
<keyword evidence="12" id="KW-0963">Cytoplasm</keyword>
<proteinExistence type="inferred from homology"/>